<feature type="transmembrane region" description="Helical" evidence="10">
    <location>
        <begin position="229"/>
        <end position="248"/>
    </location>
</feature>
<keyword evidence="9 10" id="KW-0472">Membrane</keyword>
<evidence type="ECO:0000256" key="2">
    <source>
        <dbReference type="ARBA" id="ARBA00022448"/>
    </source>
</evidence>
<dbReference type="EMBL" id="JARQBJ010000005">
    <property type="protein sequence ID" value="MDT2811047.1"/>
    <property type="molecule type" value="Genomic_DNA"/>
</dbReference>
<feature type="transmembrane region" description="Helical" evidence="10">
    <location>
        <begin position="260"/>
        <end position="281"/>
    </location>
</feature>
<dbReference type="GO" id="GO:0005886">
    <property type="term" value="C:plasma membrane"/>
    <property type="evidence" value="ECO:0007669"/>
    <property type="project" value="UniProtKB-SubCell"/>
</dbReference>
<feature type="transmembrane region" description="Helical" evidence="10">
    <location>
        <begin position="128"/>
        <end position="149"/>
    </location>
</feature>
<evidence type="ECO:0000256" key="4">
    <source>
        <dbReference type="ARBA" id="ARBA00022538"/>
    </source>
</evidence>
<dbReference type="GeneID" id="78366080"/>
<comment type="caution">
    <text evidence="11">The sequence shown here is derived from an EMBL/GenBank/DDBJ whole genome shotgun (WGS) entry which is preliminary data.</text>
</comment>
<evidence type="ECO:0000256" key="10">
    <source>
        <dbReference type="SAM" id="Phobius"/>
    </source>
</evidence>
<feature type="transmembrane region" description="Helical" evidence="10">
    <location>
        <begin position="382"/>
        <end position="402"/>
    </location>
</feature>
<dbReference type="Pfam" id="PF02386">
    <property type="entry name" value="TrkH"/>
    <property type="match status" value="1"/>
</dbReference>
<evidence type="ECO:0000313" key="11">
    <source>
        <dbReference type="EMBL" id="MDT2811047.1"/>
    </source>
</evidence>
<comment type="subcellular location">
    <subcellularLocation>
        <location evidence="1">Cell membrane</location>
        <topology evidence="1">Multi-pass membrane protein</topology>
    </subcellularLocation>
</comment>
<dbReference type="InterPro" id="IPR004772">
    <property type="entry name" value="TrkH"/>
</dbReference>
<evidence type="ECO:0000313" key="12">
    <source>
        <dbReference type="Proteomes" id="UP001256711"/>
    </source>
</evidence>
<feature type="transmembrane region" description="Helical" evidence="10">
    <location>
        <begin position="12"/>
        <end position="34"/>
    </location>
</feature>
<feature type="transmembrane region" description="Helical" evidence="10">
    <location>
        <begin position="192"/>
        <end position="217"/>
    </location>
</feature>
<evidence type="ECO:0000256" key="6">
    <source>
        <dbReference type="ARBA" id="ARBA00022958"/>
    </source>
</evidence>
<evidence type="ECO:0000256" key="1">
    <source>
        <dbReference type="ARBA" id="ARBA00004651"/>
    </source>
</evidence>
<evidence type="ECO:0000256" key="5">
    <source>
        <dbReference type="ARBA" id="ARBA00022692"/>
    </source>
</evidence>
<reference evidence="11" key="1">
    <citation type="submission" date="2023-03" db="EMBL/GenBank/DDBJ databases">
        <authorList>
            <person name="Shen W."/>
            <person name="Cai J."/>
        </authorList>
    </citation>
    <scope>NUCLEOTIDE SEQUENCE</scope>
    <source>
        <strain evidence="11">B226-2</strain>
    </source>
</reference>
<dbReference type="InterPro" id="IPR003445">
    <property type="entry name" value="Cat_transpt"/>
</dbReference>
<keyword evidence="4" id="KW-0633">Potassium transport</keyword>
<keyword evidence="6" id="KW-0630">Potassium</keyword>
<feature type="transmembrane region" description="Helical" evidence="10">
    <location>
        <begin position="408"/>
        <end position="433"/>
    </location>
</feature>
<dbReference type="PANTHER" id="PTHR32024">
    <property type="entry name" value="TRK SYSTEM POTASSIUM UPTAKE PROTEIN TRKG-RELATED"/>
    <property type="match status" value="1"/>
</dbReference>
<gene>
    <name evidence="11" type="ORF">P7H43_11220</name>
</gene>
<protein>
    <submittedName>
        <fullName evidence="11">TrkH family potassium uptake protein</fullName>
    </submittedName>
</protein>
<sequence>MKKRMYRRYDLTTPQLISMGFASLILLGALLLMLPISSRTGEVTPFIDALFTTTSATCVTGLTTVNTAEHWSLFGQAVIITLIEIGGLGFMSIPVVFYFISRKKINLSTRMILRDSLNMPTMSGEVGLMRYILKTAFVIQALGMTALAIDFVPRYGWAKGLWFSFFHAISSFCNAGFDLFGDSLVPFQEDPWVLFIVMFLIIAGGLGFLVWYDLVGLRKKRRMTLHSKIALTITGGLLLFGTLGFFITEGTDTALINSDHFLSRFANTLFMAVTPRTAGYYSVDYFQMSHAGLILTMILMFIGGTSGSTAGGLKTTTFGVLLLKVKSIFKGRSHVEFSGRTIREAAVNRAMTLFFITLTLCIFATMVLSVTETIPNVDQLGLEYIAFEVISAFGTVGLTMGITPDLTIVGKLIIISLMFIGRVGIMTVVFSLVRRPEKEGNFKYPDESVMIG</sequence>
<keyword evidence="7 10" id="KW-1133">Transmembrane helix</keyword>
<feature type="transmembrane region" description="Helical" evidence="10">
    <location>
        <begin position="350"/>
        <end position="370"/>
    </location>
</feature>
<keyword evidence="5 10" id="KW-0812">Transmembrane</keyword>
<organism evidence="11 12">
    <name type="scientific">Enterococcus asini</name>
    <dbReference type="NCBI Taxonomy" id="57732"/>
    <lineage>
        <taxon>Bacteria</taxon>
        <taxon>Bacillati</taxon>
        <taxon>Bacillota</taxon>
        <taxon>Bacilli</taxon>
        <taxon>Lactobacillales</taxon>
        <taxon>Enterococcaceae</taxon>
        <taxon>Enterococcus</taxon>
    </lineage>
</organism>
<evidence type="ECO:0000256" key="3">
    <source>
        <dbReference type="ARBA" id="ARBA00022475"/>
    </source>
</evidence>
<accession>A0AAW8U2X9</accession>
<name>A0AAW8U2X9_9ENTE</name>
<dbReference type="AlphaFoldDB" id="A0AAW8U2X9"/>
<feature type="transmembrane region" description="Helical" evidence="10">
    <location>
        <begin position="77"/>
        <end position="100"/>
    </location>
</feature>
<keyword evidence="3" id="KW-1003">Cell membrane</keyword>
<dbReference type="NCBIfam" id="TIGR00933">
    <property type="entry name" value="2a38"/>
    <property type="match status" value="1"/>
</dbReference>
<dbReference type="RefSeq" id="WP_010753686.1">
    <property type="nucleotide sequence ID" value="NZ_CABJBY010000005.1"/>
</dbReference>
<keyword evidence="2" id="KW-0813">Transport</keyword>
<dbReference type="GO" id="GO:0015379">
    <property type="term" value="F:potassium:chloride symporter activity"/>
    <property type="evidence" value="ECO:0007669"/>
    <property type="project" value="InterPro"/>
</dbReference>
<evidence type="ECO:0000256" key="7">
    <source>
        <dbReference type="ARBA" id="ARBA00022989"/>
    </source>
</evidence>
<dbReference type="Proteomes" id="UP001256711">
    <property type="component" value="Unassembled WGS sequence"/>
</dbReference>
<evidence type="ECO:0000256" key="9">
    <source>
        <dbReference type="ARBA" id="ARBA00023136"/>
    </source>
</evidence>
<evidence type="ECO:0000256" key="8">
    <source>
        <dbReference type="ARBA" id="ARBA00023065"/>
    </source>
</evidence>
<keyword evidence="8" id="KW-0406">Ion transport</keyword>
<feature type="transmembrane region" description="Helical" evidence="10">
    <location>
        <begin position="293"/>
        <end position="313"/>
    </location>
</feature>
<proteinExistence type="predicted"/>
<dbReference type="PANTHER" id="PTHR32024:SF1">
    <property type="entry name" value="KTR SYSTEM POTASSIUM UPTAKE PROTEIN B"/>
    <property type="match status" value="1"/>
</dbReference>